<protein>
    <submittedName>
        <fullName evidence="6">Helix-turn-helix transcriptional regulator</fullName>
    </submittedName>
</protein>
<evidence type="ECO:0000313" key="7">
    <source>
        <dbReference type="Proteomes" id="UP000886842"/>
    </source>
</evidence>
<evidence type="ECO:0000256" key="4">
    <source>
        <dbReference type="SAM" id="MobiDB-lite"/>
    </source>
</evidence>
<dbReference type="PANTHER" id="PTHR46796:SF13">
    <property type="entry name" value="HTH-TYPE TRANSCRIPTIONAL ACTIVATOR RHAS"/>
    <property type="match status" value="1"/>
</dbReference>
<feature type="non-terminal residue" evidence="6">
    <location>
        <position position="1"/>
    </location>
</feature>
<dbReference type="GO" id="GO:0003700">
    <property type="term" value="F:DNA-binding transcription factor activity"/>
    <property type="evidence" value="ECO:0007669"/>
    <property type="project" value="InterPro"/>
</dbReference>
<dbReference type="Pfam" id="PF12833">
    <property type="entry name" value="HTH_18"/>
    <property type="match status" value="1"/>
</dbReference>
<dbReference type="AlphaFoldDB" id="A0A9D1GZ37"/>
<dbReference type="InterPro" id="IPR050204">
    <property type="entry name" value="AraC_XylS_family_regulators"/>
</dbReference>
<reference evidence="6" key="2">
    <citation type="journal article" date="2021" name="PeerJ">
        <title>Extensive microbial diversity within the chicken gut microbiome revealed by metagenomics and culture.</title>
        <authorList>
            <person name="Gilroy R."/>
            <person name="Ravi A."/>
            <person name="Getino M."/>
            <person name="Pursley I."/>
            <person name="Horton D.L."/>
            <person name="Alikhan N.F."/>
            <person name="Baker D."/>
            <person name="Gharbi K."/>
            <person name="Hall N."/>
            <person name="Watson M."/>
            <person name="Adriaenssens E.M."/>
            <person name="Foster-Nyarko E."/>
            <person name="Jarju S."/>
            <person name="Secka A."/>
            <person name="Antonio M."/>
            <person name="Oren A."/>
            <person name="Chaudhuri R.R."/>
            <person name="La Ragione R."/>
            <person name="Hildebrand F."/>
            <person name="Pallen M.J."/>
        </authorList>
    </citation>
    <scope>NUCLEOTIDE SEQUENCE</scope>
    <source>
        <strain evidence="6">ChiGjej1B1-24693</strain>
    </source>
</reference>
<dbReference type="Proteomes" id="UP000886842">
    <property type="component" value="Unassembled WGS sequence"/>
</dbReference>
<evidence type="ECO:0000256" key="3">
    <source>
        <dbReference type="ARBA" id="ARBA00023163"/>
    </source>
</evidence>
<dbReference type="InterPro" id="IPR009057">
    <property type="entry name" value="Homeodomain-like_sf"/>
</dbReference>
<dbReference type="InterPro" id="IPR018060">
    <property type="entry name" value="HTH_AraC"/>
</dbReference>
<gene>
    <name evidence="6" type="ORF">IAA98_12925</name>
</gene>
<comment type="caution">
    <text evidence="6">The sequence shown here is derived from an EMBL/GenBank/DDBJ whole genome shotgun (WGS) entry which is preliminary data.</text>
</comment>
<evidence type="ECO:0000256" key="2">
    <source>
        <dbReference type="ARBA" id="ARBA00023125"/>
    </source>
</evidence>
<dbReference type="SMART" id="SM00342">
    <property type="entry name" value="HTH_ARAC"/>
    <property type="match status" value="1"/>
</dbReference>
<dbReference type="Gene3D" id="1.10.10.60">
    <property type="entry name" value="Homeodomain-like"/>
    <property type="match status" value="1"/>
</dbReference>
<name>A0A9D1GZ37_9ACTN</name>
<dbReference type="PANTHER" id="PTHR46796">
    <property type="entry name" value="HTH-TYPE TRANSCRIPTIONAL ACTIVATOR RHAS-RELATED"/>
    <property type="match status" value="1"/>
</dbReference>
<dbReference type="GO" id="GO:0043565">
    <property type="term" value="F:sequence-specific DNA binding"/>
    <property type="evidence" value="ECO:0007669"/>
    <property type="project" value="InterPro"/>
</dbReference>
<dbReference type="SUPFAM" id="SSF46689">
    <property type="entry name" value="Homeodomain-like"/>
    <property type="match status" value="2"/>
</dbReference>
<keyword evidence="3" id="KW-0804">Transcription</keyword>
<dbReference type="PROSITE" id="PS01124">
    <property type="entry name" value="HTH_ARAC_FAMILY_2"/>
    <property type="match status" value="1"/>
</dbReference>
<evidence type="ECO:0000259" key="5">
    <source>
        <dbReference type="PROSITE" id="PS01124"/>
    </source>
</evidence>
<reference evidence="6" key="1">
    <citation type="submission" date="2020-10" db="EMBL/GenBank/DDBJ databases">
        <authorList>
            <person name="Gilroy R."/>
        </authorList>
    </citation>
    <scope>NUCLEOTIDE SEQUENCE</scope>
    <source>
        <strain evidence="6">ChiGjej1B1-24693</strain>
    </source>
</reference>
<dbReference type="EMBL" id="DVLP01000378">
    <property type="protein sequence ID" value="HIT76481.1"/>
    <property type="molecule type" value="Genomic_DNA"/>
</dbReference>
<keyword evidence="1" id="KW-0805">Transcription regulation</keyword>
<feature type="region of interest" description="Disordered" evidence="4">
    <location>
        <begin position="85"/>
        <end position="108"/>
    </location>
</feature>
<organism evidence="6 7">
    <name type="scientific">Candidatus Avipropionibacterium avicola</name>
    <dbReference type="NCBI Taxonomy" id="2840701"/>
    <lineage>
        <taxon>Bacteria</taxon>
        <taxon>Bacillati</taxon>
        <taxon>Actinomycetota</taxon>
        <taxon>Actinomycetes</taxon>
        <taxon>Propionibacteriales</taxon>
        <taxon>Propionibacteriaceae</taxon>
        <taxon>Propionibacteriaceae incertae sedis</taxon>
        <taxon>Candidatus Avipropionibacterium</taxon>
    </lineage>
</organism>
<feature type="domain" description="HTH araC/xylS-type" evidence="5">
    <location>
        <begin position="1"/>
        <end position="92"/>
    </location>
</feature>
<evidence type="ECO:0000256" key="1">
    <source>
        <dbReference type="ARBA" id="ARBA00023015"/>
    </source>
</evidence>
<evidence type="ECO:0000313" key="6">
    <source>
        <dbReference type="EMBL" id="HIT76481.1"/>
    </source>
</evidence>
<keyword evidence="2" id="KW-0238">DNA-binding</keyword>
<sequence length="108" mass="12292">AEDVAATWRVPDLADRVGVSVPHLHRLFADQLGMSPMAWLDRTRVERATSYLLGSTLSVGRIGARVGWPDPNHFSRRFRALTGRSPSDYRRRFAPRHRDRSSSTDPHQ</sequence>
<accession>A0A9D1GZ37</accession>
<proteinExistence type="predicted"/>